<evidence type="ECO:0000259" key="16">
    <source>
        <dbReference type="PROSITE" id="PS51352"/>
    </source>
</evidence>
<feature type="signal peptide" evidence="14">
    <location>
        <begin position="1"/>
        <end position="19"/>
    </location>
</feature>
<dbReference type="FunFam" id="3.40.30.10:FF:000027">
    <property type="entry name" value="protein disulfide-isomerase A2"/>
    <property type="match status" value="1"/>
</dbReference>
<comment type="catalytic activity">
    <reaction evidence="1 14">
        <text>Catalyzes the rearrangement of -S-S- bonds in proteins.</text>
        <dbReference type="EC" id="5.3.4.1"/>
    </reaction>
</comment>
<reference evidence="17" key="1">
    <citation type="submission" date="2022-06" db="EMBL/GenBank/DDBJ databases">
        <title>Genome Sequence of Candolleomyces eurysporus.</title>
        <authorList>
            <person name="Buettner E."/>
        </authorList>
    </citation>
    <scope>NUCLEOTIDE SEQUENCE</scope>
    <source>
        <strain evidence="17">VTCC 930004</strain>
    </source>
</reference>
<evidence type="ECO:0000256" key="8">
    <source>
        <dbReference type="ARBA" id="ARBA00022824"/>
    </source>
</evidence>
<evidence type="ECO:0000313" key="18">
    <source>
        <dbReference type="Proteomes" id="UP001140091"/>
    </source>
</evidence>
<keyword evidence="18" id="KW-1185">Reference proteome</keyword>
<dbReference type="GO" id="GO:0005788">
    <property type="term" value="C:endoplasmic reticulum lumen"/>
    <property type="evidence" value="ECO:0007669"/>
    <property type="project" value="UniProtKB-SubCell"/>
</dbReference>
<evidence type="ECO:0000256" key="2">
    <source>
        <dbReference type="ARBA" id="ARBA00002692"/>
    </source>
</evidence>
<comment type="similarity">
    <text evidence="4 13">Belongs to the protein disulfide isomerase family.</text>
</comment>
<keyword evidence="6 14" id="KW-0732">Signal</keyword>
<dbReference type="Proteomes" id="UP001140091">
    <property type="component" value="Unassembled WGS sequence"/>
</dbReference>
<dbReference type="NCBIfam" id="TIGR01126">
    <property type="entry name" value="pdi_dom"/>
    <property type="match status" value="2"/>
</dbReference>
<feature type="compositionally biased region" description="Basic and acidic residues" evidence="15">
    <location>
        <begin position="490"/>
        <end position="503"/>
    </location>
</feature>
<feature type="region of interest" description="Disordered" evidence="15">
    <location>
        <begin position="475"/>
        <end position="503"/>
    </location>
</feature>
<evidence type="ECO:0000256" key="1">
    <source>
        <dbReference type="ARBA" id="ARBA00001182"/>
    </source>
</evidence>
<dbReference type="GO" id="GO:0003756">
    <property type="term" value="F:protein disulfide isomerase activity"/>
    <property type="evidence" value="ECO:0007669"/>
    <property type="project" value="UniProtKB-EC"/>
</dbReference>
<keyword evidence="9 12" id="KW-1015">Disulfide bond</keyword>
<feature type="domain" description="Thioredoxin" evidence="16">
    <location>
        <begin position="5"/>
        <end position="129"/>
    </location>
</feature>
<feature type="chain" id="PRO_5041016237" description="Protein disulfide-isomerase" evidence="14">
    <location>
        <begin position="20"/>
        <end position="503"/>
    </location>
</feature>
<evidence type="ECO:0000313" key="17">
    <source>
        <dbReference type="EMBL" id="KAJ2936921.1"/>
    </source>
</evidence>
<keyword evidence="7" id="KW-0677">Repeat</keyword>
<dbReference type="PRINTS" id="PR00421">
    <property type="entry name" value="THIOREDOXIN"/>
</dbReference>
<feature type="disulfide bond" description="Redox-active" evidence="12">
    <location>
        <begin position="390"/>
        <end position="393"/>
    </location>
</feature>
<keyword evidence="11 12" id="KW-0676">Redox-active center</keyword>
<evidence type="ECO:0000256" key="3">
    <source>
        <dbReference type="ARBA" id="ARBA00004319"/>
    </source>
</evidence>
<dbReference type="EC" id="5.3.4.1" evidence="5 14"/>
<dbReference type="InterPro" id="IPR005788">
    <property type="entry name" value="PDI_thioredoxin-like_dom"/>
</dbReference>
<evidence type="ECO:0000256" key="14">
    <source>
        <dbReference type="RuleBase" id="RU361130"/>
    </source>
</evidence>
<evidence type="ECO:0000256" key="12">
    <source>
        <dbReference type="PIRSR" id="PIRSR605792-51"/>
    </source>
</evidence>
<protein>
    <recommendedName>
        <fullName evidence="5 14">Protein disulfide-isomerase</fullName>
        <ecNumber evidence="5 14">5.3.4.1</ecNumber>
    </recommendedName>
</protein>
<evidence type="ECO:0000256" key="10">
    <source>
        <dbReference type="ARBA" id="ARBA00023235"/>
    </source>
</evidence>
<comment type="subcellular location">
    <subcellularLocation>
        <location evidence="3">Endoplasmic reticulum lumen</location>
    </subcellularLocation>
</comment>
<dbReference type="PANTHER" id="PTHR18929">
    <property type="entry name" value="PROTEIN DISULFIDE ISOMERASE"/>
    <property type="match status" value="1"/>
</dbReference>
<comment type="caution">
    <text evidence="17">The sequence shown here is derived from an EMBL/GenBank/DDBJ whole genome shotgun (WGS) entry which is preliminary data.</text>
</comment>
<dbReference type="AlphaFoldDB" id="A0A9W8MNA4"/>
<dbReference type="SUPFAM" id="SSF52833">
    <property type="entry name" value="Thioredoxin-like"/>
    <property type="match status" value="4"/>
</dbReference>
<dbReference type="PROSITE" id="PS51352">
    <property type="entry name" value="THIOREDOXIN_2"/>
    <property type="match status" value="2"/>
</dbReference>
<dbReference type="CDD" id="cd02982">
    <property type="entry name" value="PDI_b'_family"/>
    <property type="match status" value="1"/>
</dbReference>
<dbReference type="NCBIfam" id="TIGR01130">
    <property type="entry name" value="ER_PDI_fam"/>
    <property type="match status" value="1"/>
</dbReference>
<organism evidence="17 18">
    <name type="scientific">Candolleomyces eurysporus</name>
    <dbReference type="NCBI Taxonomy" id="2828524"/>
    <lineage>
        <taxon>Eukaryota</taxon>
        <taxon>Fungi</taxon>
        <taxon>Dikarya</taxon>
        <taxon>Basidiomycota</taxon>
        <taxon>Agaricomycotina</taxon>
        <taxon>Agaricomycetes</taxon>
        <taxon>Agaricomycetidae</taxon>
        <taxon>Agaricales</taxon>
        <taxon>Agaricineae</taxon>
        <taxon>Psathyrellaceae</taxon>
        <taxon>Candolleomyces</taxon>
    </lineage>
</organism>
<dbReference type="GO" id="GO:0006457">
    <property type="term" value="P:protein folding"/>
    <property type="evidence" value="ECO:0007669"/>
    <property type="project" value="TreeGrafter"/>
</dbReference>
<accession>A0A9W8MNA4</accession>
<dbReference type="FunFam" id="3.40.30.10:FF:000017">
    <property type="entry name" value="Protein disulfide-isomerase A4"/>
    <property type="match status" value="1"/>
</dbReference>
<evidence type="ECO:0000256" key="4">
    <source>
        <dbReference type="ARBA" id="ARBA00006347"/>
    </source>
</evidence>
<name>A0A9W8MNA4_9AGAR</name>
<dbReference type="PROSITE" id="PS00194">
    <property type="entry name" value="THIOREDOXIN_1"/>
    <property type="match status" value="2"/>
</dbReference>
<evidence type="ECO:0000256" key="6">
    <source>
        <dbReference type="ARBA" id="ARBA00022729"/>
    </source>
</evidence>
<comment type="function">
    <text evidence="2">Participates in the folding of proteins containing disulfide bonds, may be involved in glycosylation, prolyl hydroxylation and triglyceride transfer.</text>
</comment>
<dbReference type="InterPro" id="IPR005792">
    <property type="entry name" value="Prot_disulphide_isomerase"/>
</dbReference>
<dbReference type="CDD" id="cd02981">
    <property type="entry name" value="PDI_b_family"/>
    <property type="match status" value="1"/>
</dbReference>
<gene>
    <name evidence="17" type="ORF">H1R20_g165</name>
</gene>
<dbReference type="InterPro" id="IPR013766">
    <property type="entry name" value="Thioredoxin_domain"/>
</dbReference>
<evidence type="ECO:0000256" key="5">
    <source>
        <dbReference type="ARBA" id="ARBA00012723"/>
    </source>
</evidence>
<feature type="disulfide bond" description="Redox-active" evidence="12">
    <location>
        <begin position="52"/>
        <end position="55"/>
    </location>
</feature>
<dbReference type="EMBL" id="JANBPK010000009">
    <property type="protein sequence ID" value="KAJ2936921.1"/>
    <property type="molecule type" value="Genomic_DNA"/>
</dbReference>
<keyword evidence="8" id="KW-0256">Endoplasmic reticulum</keyword>
<dbReference type="OrthoDB" id="427280at2759"/>
<evidence type="ECO:0000256" key="11">
    <source>
        <dbReference type="ARBA" id="ARBA00023284"/>
    </source>
</evidence>
<dbReference type="PANTHER" id="PTHR18929:SF132">
    <property type="entry name" value="PROTEIN DISULFIDE-ISOMERASE A3"/>
    <property type="match status" value="1"/>
</dbReference>
<feature type="domain" description="Thioredoxin" evidence="16">
    <location>
        <begin position="340"/>
        <end position="471"/>
    </location>
</feature>
<dbReference type="Gene3D" id="3.40.30.10">
    <property type="entry name" value="Glutaredoxin"/>
    <property type="match status" value="4"/>
</dbReference>
<dbReference type="InterPro" id="IPR036249">
    <property type="entry name" value="Thioredoxin-like_sf"/>
</dbReference>
<evidence type="ECO:0000256" key="7">
    <source>
        <dbReference type="ARBA" id="ARBA00022737"/>
    </source>
</evidence>
<dbReference type="Pfam" id="PF13848">
    <property type="entry name" value="Thioredoxin_6"/>
    <property type="match status" value="1"/>
</dbReference>
<feature type="non-terminal residue" evidence="17">
    <location>
        <position position="503"/>
    </location>
</feature>
<proteinExistence type="inferred from homology"/>
<dbReference type="InterPro" id="IPR017937">
    <property type="entry name" value="Thioredoxin_CS"/>
</dbReference>
<sequence>MRITLPLSVLLSLASYVFADGDSDVLSLGAANFESTVSAEPLILVEFFAPWCGHCKALAPHYEEAATTLKEKNIKLAKVDCVEEADLCSSKGIQGYPTLKVYRKGEATDYSGPRKADGIVSYMVKQSLPAISEVTADKHDEFTKADKIVAVAYLPSSTAVPAAEFSAAAEAHRDDYLFGVVTDQDAAAAAGVVPPALVVYRSFDEPRSEYPYPVNGATKKEIEDWLADLSIPVLGEVNGETYSIYAQSGKPLAYIFVDPTDEKKDEQLDAVRPVASKYKSKLNFVWIDAVKYGDHAKALNVAEAKWPAFVIQELEKQLKYPYDQSKEVTTEGVQDLVEKYVAGTLQPQLKSQPIPESQDGPVTVLVGKNFEEIAFDESKDVFVEFYATWCGHCKRLAPTWEQLGEKYAPIKDKLIIAKFDAPENDLPPTIPFRIAGFPTLKFKPAGSKEFIDYEGDRTLESLVSFVEEHAKNSLEIPEVKAEEPAQTPLAEEKKETVDTRDEL</sequence>
<dbReference type="Pfam" id="PF00085">
    <property type="entry name" value="Thioredoxin"/>
    <property type="match status" value="2"/>
</dbReference>
<dbReference type="GO" id="GO:0034976">
    <property type="term" value="P:response to endoplasmic reticulum stress"/>
    <property type="evidence" value="ECO:0007669"/>
    <property type="project" value="TreeGrafter"/>
</dbReference>
<evidence type="ECO:0000256" key="13">
    <source>
        <dbReference type="RuleBase" id="RU004208"/>
    </source>
</evidence>
<dbReference type="FunFam" id="3.40.30.10:FF:000139">
    <property type="entry name" value="Protein disulfide-isomerase"/>
    <property type="match status" value="1"/>
</dbReference>
<evidence type="ECO:0000256" key="15">
    <source>
        <dbReference type="SAM" id="MobiDB-lite"/>
    </source>
</evidence>
<dbReference type="CDD" id="cd02995">
    <property type="entry name" value="PDI_a_PDI_a'_C"/>
    <property type="match status" value="1"/>
</dbReference>
<evidence type="ECO:0000256" key="9">
    <source>
        <dbReference type="ARBA" id="ARBA00023157"/>
    </source>
</evidence>
<dbReference type="CDD" id="cd02961">
    <property type="entry name" value="PDI_a_family"/>
    <property type="match status" value="1"/>
</dbReference>
<keyword evidence="10 14" id="KW-0413">Isomerase</keyword>